<keyword evidence="2" id="KW-1185">Reference proteome</keyword>
<reference evidence="3" key="1">
    <citation type="submission" date="2025-08" db="UniProtKB">
        <authorList>
            <consortium name="RefSeq"/>
        </authorList>
    </citation>
    <scope>IDENTIFICATION</scope>
    <source>
        <tissue evidence="3">Whole Larva</tissue>
    </source>
</reference>
<dbReference type="RefSeq" id="XP_017775375.1">
    <property type="nucleotide sequence ID" value="XM_017919886.1"/>
</dbReference>
<name>A0ABM1MLC5_NICVS</name>
<protein>
    <submittedName>
        <fullName evidence="3">Uncharacterized protein LOC108561815</fullName>
    </submittedName>
</protein>
<accession>A0ABM1MLC5</accession>
<keyword evidence="1" id="KW-0175">Coiled coil</keyword>
<organism evidence="2 3">
    <name type="scientific">Nicrophorus vespilloides</name>
    <name type="common">Boreal carrion beetle</name>
    <dbReference type="NCBI Taxonomy" id="110193"/>
    <lineage>
        <taxon>Eukaryota</taxon>
        <taxon>Metazoa</taxon>
        <taxon>Ecdysozoa</taxon>
        <taxon>Arthropoda</taxon>
        <taxon>Hexapoda</taxon>
        <taxon>Insecta</taxon>
        <taxon>Pterygota</taxon>
        <taxon>Neoptera</taxon>
        <taxon>Endopterygota</taxon>
        <taxon>Coleoptera</taxon>
        <taxon>Polyphaga</taxon>
        <taxon>Staphyliniformia</taxon>
        <taxon>Silphidae</taxon>
        <taxon>Nicrophorinae</taxon>
        <taxon>Nicrophorus</taxon>
    </lineage>
</organism>
<feature type="coiled-coil region" evidence="1">
    <location>
        <begin position="67"/>
        <end position="125"/>
    </location>
</feature>
<proteinExistence type="predicted"/>
<sequence length="146" mass="17589">MKKIKNVLKVFKVKSLRRKTKMAMLDAEEAMLCIRDVEDSIAEDKRKHKKSLVRLFKEQRKEKIDLRQRSDQELEEVNEACNNLRREIEEDAVREDVLVRLQDELVAMRAQINQQKIRIRELESEKRRIAVINTINRRCRVRKYGQ</sequence>
<evidence type="ECO:0000313" key="3">
    <source>
        <dbReference type="RefSeq" id="XP_017775375.1"/>
    </source>
</evidence>
<gene>
    <name evidence="3" type="primary">LOC108561815</name>
</gene>
<dbReference type="GeneID" id="108561815"/>
<dbReference type="Proteomes" id="UP000695000">
    <property type="component" value="Unplaced"/>
</dbReference>
<evidence type="ECO:0000313" key="2">
    <source>
        <dbReference type="Proteomes" id="UP000695000"/>
    </source>
</evidence>
<evidence type="ECO:0000256" key="1">
    <source>
        <dbReference type="SAM" id="Coils"/>
    </source>
</evidence>